<evidence type="ECO:0000313" key="2">
    <source>
        <dbReference type="EMBL" id="JAC40995.1"/>
    </source>
</evidence>
<name>A0A034VGS5_BACDO</name>
<organism evidence="2">
    <name type="scientific">Bactrocera dorsalis</name>
    <name type="common">Oriental fruit fly</name>
    <name type="synonym">Dacus dorsalis</name>
    <dbReference type="NCBI Taxonomy" id="27457"/>
    <lineage>
        <taxon>Eukaryota</taxon>
        <taxon>Metazoa</taxon>
        <taxon>Ecdysozoa</taxon>
        <taxon>Arthropoda</taxon>
        <taxon>Hexapoda</taxon>
        <taxon>Insecta</taxon>
        <taxon>Pterygota</taxon>
        <taxon>Neoptera</taxon>
        <taxon>Endopterygota</taxon>
        <taxon>Diptera</taxon>
        <taxon>Brachycera</taxon>
        <taxon>Muscomorpha</taxon>
        <taxon>Tephritoidea</taxon>
        <taxon>Tephritidae</taxon>
        <taxon>Bactrocera</taxon>
        <taxon>Bactrocera</taxon>
    </lineage>
</organism>
<keyword evidence="1" id="KW-1133">Transmembrane helix</keyword>
<keyword evidence="1" id="KW-0812">Transmembrane</keyword>
<evidence type="ECO:0000256" key="1">
    <source>
        <dbReference type="SAM" id="Phobius"/>
    </source>
</evidence>
<dbReference type="AlphaFoldDB" id="A0A034VGS5"/>
<keyword evidence="1" id="KW-0472">Membrane</keyword>
<proteinExistence type="predicted"/>
<protein>
    <submittedName>
        <fullName evidence="2">Uncharacterized protein</fullName>
    </submittedName>
</protein>
<feature type="transmembrane region" description="Helical" evidence="1">
    <location>
        <begin position="256"/>
        <end position="274"/>
    </location>
</feature>
<reference evidence="2" key="1">
    <citation type="journal article" date="2014" name="BMC Genomics">
        <title>Characterizing the developmental transcriptome of the oriental fruit fly, Bactrocera dorsalis (Diptera: Tephritidae) through comparative genomic analysis with Drosophila melanogaster utilizing modENCODE datasets.</title>
        <authorList>
            <person name="Geib S.M."/>
            <person name="Calla B."/>
            <person name="Hall B."/>
            <person name="Hou S."/>
            <person name="Manoukis N.C."/>
        </authorList>
    </citation>
    <scope>NUCLEOTIDE SEQUENCE</scope>
    <source>
        <strain evidence="2">Punador</strain>
    </source>
</reference>
<dbReference type="EMBL" id="GAKP01017957">
    <property type="protein sequence ID" value="JAC40995.1"/>
    <property type="molecule type" value="Transcribed_RNA"/>
</dbReference>
<accession>A0A034VGS5</accession>
<sequence>MQQLKQIQIQFVLSSSSSIMSLSSESLELSFLLPLSNAISMWWLTRTTAITPKATTAKILHKSQKKTFNKHKFKRILQFTIINDMNMNMISNYYDSNAMTFNVSNNINNKTNINTKHTIEHPFMYDYINYYRHATCYNYYNNNNTKSININTKPISPVTYSSEIPTTTAKINALKMMKSAFPQTSVCCGEIEKASLPMQVANNKIKDTDNIETPQFAKTTPSRTIPCPNTTSITPISSTQFIAIREAAHLAINTKLITLLFSIVYYIYNFLNLYRHRKSFRRKSDYNALLKTNPMSTTIPYNIDINTLGKWSYIS</sequence>